<gene>
    <name evidence="8" type="ORF">EW145_g3782</name>
</gene>
<keyword evidence="3" id="KW-0813">Transport</keyword>
<sequence length="1070" mass="119946">MDIQTLSNLFATTFDPNPNVRKAGELQIRKIGSEEGMVTAVLHIIGNNSVDIAIRQAATVYIKNRVERSYSSSRQRAEQVPIPTSDRDALKASIFPLIIAAPSKAVSVQLASTLRFMVSHDFPDNWPDLADTVKTLFGSNNIREVTAGCTAIFEITKVFRYRQNPDILEKIVKETFPQLVTIGLQLLTSTSSVSSQDVPTILHYILKTYRSSMILQLSKHQQSHESIVLWGRLLFQIVNLEVPNEAVPEDEDEREKCEWWKAKKWAFSVLGRLFHRYGNPSQLPSTLKADYLVFAEHFVTNFAPEIFKTYLHQVELLISGQRWLSKKCQYHIFSFFTECVKPKSTWAFLKPHFQTLVSSFVFPQLCFTPIKQELWESDPVDYVRTSIDEYEDFAAPVSAATSFLFALASSRTKTTFMPILQFINSVLDSNAGAPQKFGALNMTAALGHFMMRHPQVRPNIEQFVVRHVFPEFNSPLPYMRSVAIEVIGTIEKNDMQWANEENLVTASRAVANALDDSELPVSVQAALSLTEMVTAHEYVEAAVRPQVGKVIQDLLRLSDETDLDILNNCMETMVEKFHAELLPVAAQLTARLCESYLRLMREKISQEAASEEPEIDLTLDSGEDDKTFAAMGVAKTISTIVSSVDTAKDILAQVEEIIVPVITYTLENKQIDLFDNMYDLVDALTFNMRRISPAMWQVFELTYKLFKTDAIDFLEEMLPSLDNFISYGSETIKSRPDYKMMILDIYSTAMKSEQLGENDRVNGCKLIEAFLLNLRGCVDDALPTVVELSLGLLENKGTTALRLANLESLINTVLYNPSAALHLMETVRPGAARNFFDKWFAALRASAGKGLPRVHDKKLSILTMCELLNMDSAAIPLSLQEGWTGIVSAILHTFQGLPEAVEKRKALEDSFKVDDDDDDDDIEGGEILNLEDDDDNDIWDEDSEYIEMLAKEGARLREKADASISLGEEDSDVESDDDDIDEDLGYISPLENVDPYVTFKQSLTGAFLQAVSSGLPLSACSYSSVFPLISAFQMKNPALYQASTTSLNIEQQTALMEIMTIAEKNSADPA</sequence>
<dbReference type="PANTHER" id="PTHR10997:SF18">
    <property type="entry name" value="D-IMPORTIN 7_RANBP7"/>
    <property type="match status" value="1"/>
</dbReference>
<dbReference type="GO" id="GO:0031267">
    <property type="term" value="F:small GTPase binding"/>
    <property type="evidence" value="ECO:0007669"/>
    <property type="project" value="InterPro"/>
</dbReference>
<evidence type="ECO:0000256" key="5">
    <source>
        <dbReference type="ARBA" id="ARBA00022927"/>
    </source>
</evidence>
<evidence type="ECO:0000313" key="8">
    <source>
        <dbReference type="EMBL" id="THH06885.1"/>
    </source>
</evidence>
<dbReference type="Proteomes" id="UP000308199">
    <property type="component" value="Unassembled WGS sequence"/>
</dbReference>
<keyword evidence="4" id="KW-0963">Cytoplasm</keyword>
<proteinExistence type="predicted"/>
<comment type="caution">
    <text evidence="8">The sequence shown here is derived from an EMBL/GenBank/DDBJ whole genome shotgun (WGS) entry which is preliminary data.</text>
</comment>
<accession>A0A4S4L666</accession>
<dbReference type="InterPro" id="IPR011989">
    <property type="entry name" value="ARM-like"/>
</dbReference>
<dbReference type="Gene3D" id="1.25.10.10">
    <property type="entry name" value="Leucine-rich Repeat Variant"/>
    <property type="match status" value="1"/>
</dbReference>
<keyword evidence="6" id="KW-0539">Nucleus</keyword>
<keyword evidence="9" id="KW-1185">Reference proteome</keyword>
<evidence type="ECO:0000256" key="4">
    <source>
        <dbReference type="ARBA" id="ARBA00022490"/>
    </source>
</evidence>
<name>A0A4S4L666_9AGAM</name>
<dbReference type="InterPro" id="IPR016024">
    <property type="entry name" value="ARM-type_fold"/>
</dbReference>
<organism evidence="8 9">
    <name type="scientific">Phellinidium pouzarii</name>
    <dbReference type="NCBI Taxonomy" id="167371"/>
    <lineage>
        <taxon>Eukaryota</taxon>
        <taxon>Fungi</taxon>
        <taxon>Dikarya</taxon>
        <taxon>Basidiomycota</taxon>
        <taxon>Agaricomycotina</taxon>
        <taxon>Agaricomycetes</taxon>
        <taxon>Hymenochaetales</taxon>
        <taxon>Hymenochaetaceae</taxon>
        <taxon>Phellinidium</taxon>
    </lineage>
</organism>
<dbReference type="GO" id="GO:0005635">
    <property type="term" value="C:nuclear envelope"/>
    <property type="evidence" value="ECO:0007669"/>
    <property type="project" value="TreeGrafter"/>
</dbReference>
<dbReference type="GO" id="GO:0006606">
    <property type="term" value="P:protein import into nucleus"/>
    <property type="evidence" value="ECO:0007669"/>
    <property type="project" value="TreeGrafter"/>
</dbReference>
<keyword evidence="5" id="KW-0653">Protein transport</keyword>
<feature type="domain" description="Importin N-terminal" evidence="7">
    <location>
        <begin position="24"/>
        <end position="100"/>
    </location>
</feature>
<dbReference type="PANTHER" id="PTHR10997">
    <property type="entry name" value="IMPORTIN-7, 8, 11"/>
    <property type="match status" value="1"/>
</dbReference>
<reference evidence="8 9" key="1">
    <citation type="submission" date="2019-02" db="EMBL/GenBank/DDBJ databases">
        <title>Genome sequencing of the rare red list fungi Phellinidium pouzarii.</title>
        <authorList>
            <person name="Buettner E."/>
            <person name="Kellner H."/>
        </authorList>
    </citation>
    <scope>NUCLEOTIDE SEQUENCE [LARGE SCALE GENOMIC DNA]</scope>
    <source>
        <strain evidence="8 9">DSM 108285</strain>
    </source>
</reference>
<dbReference type="OrthoDB" id="760868at2759"/>
<dbReference type="Pfam" id="PF03810">
    <property type="entry name" value="IBN_N"/>
    <property type="match status" value="1"/>
</dbReference>
<evidence type="ECO:0000256" key="2">
    <source>
        <dbReference type="ARBA" id="ARBA00004496"/>
    </source>
</evidence>
<evidence type="ECO:0000256" key="1">
    <source>
        <dbReference type="ARBA" id="ARBA00004123"/>
    </source>
</evidence>
<comment type="subcellular location">
    <subcellularLocation>
        <location evidence="2">Cytoplasm</location>
    </subcellularLocation>
    <subcellularLocation>
        <location evidence="1">Nucleus</location>
    </subcellularLocation>
</comment>
<dbReference type="InterPro" id="IPR001494">
    <property type="entry name" value="Importin-beta_N"/>
</dbReference>
<dbReference type="PROSITE" id="PS50166">
    <property type="entry name" value="IMPORTIN_B_NT"/>
    <property type="match status" value="1"/>
</dbReference>
<evidence type="ECO:0000256" key="6">
    <source>
        <dbReference type="ARBA" id="ARBA00023242"/>
    </source>
</evidence>
<dbReference type="SMART" id="SM00913">
    <property type="entry name" value="IBN_N"/>
    <property type="match status" value="1"/>
</dbReference>
<dbReference type="AlphaFoldDB" id="A0A4S4L666"/>
<evidence type="ECO:0000259" key="7">
    <source>
        <dbReference type="PROSITE" id="PS50166"/>
    </source>
</evidence>
<evidence type="ECO:0000256" key="3">
    <source>
        <dbReference type="ARBA" id="ARBA00022448"/>
    </source>
</evidence>
<protein>
    <recommendedName>
        <fullName evidence="7">Importin N-terminal domain-containing protein</fullName>
    </recommendedName>
</protein>
<dbReference type="SUPFAM" id="SSF48371">
    <property type="entry name" value="ARM repeat"/>
    <property type="match status" value="1"/>
</dbReference>
<dbReference type="GO" id="GO:0005829">
    <property type="term" value="C:cytosol"/>
    <property type="evidence" value="ECO:0007669"/>
    <property type="project" value="TreeGrafter"/>
</dbReference>
<evidence type="ECO:0000313" key="9">
    <source>
        <dbReference type="Proteomes" id="UP000308199"/>
    </source>
</evidence>
<dbReference type="EMBL" id="SGPK01000170">
    <property type="protein sequence ID" value="THH06885.1"/>
    <property type="molecule type" value="Genomic_DNA"/>
</dbReference>